<evidence type="ECO:0000256" key="6">
    <source>
        <dbReference type="SAM" id="MobiDB-lite"/>
    </source>
</evidence>
<evidence type="ECO:0000256" key="7">
    <source>
        <dbReference type="SAM" id="SignalP"/>
    </source>
</evidence>
<dbReference type="InterPro" id="IPR025971">
    <property type="entry name" value="LppP/LprE"/>
</dbReference>
<feature type="signal peptide" evidence="7">
    <location>
        <begin position="1"/>
        <end position="27"/>
    </location>
</feature>
<name>A0A1H2LFM5_9ACTO</name>
<dbReference type="AlphaFoldDB" id="A0A1H2LFM5"/>
<sequence>MTRKSLARMGACLPIALIAFVGCSDCAETTGDEALAQAATELNPAWEGLPADSAENWDLAAADTSTYDSCKALSWIVIPTGTPNSDEPYEVALFHNGVFAGTSEARPYLGEPKVSRVSDSEIQVERTWYLDDEKTMPKPAVATYVWDDGRSQPTRTGSLPPNEFAGGGVHETADAE</sequence>
<dbReference type="STRING" id="131112.SAMN04489737_0786"/>
<proteinExistence type="predicted"/>
<evidence type="ECO:0000313" key="9">
    <source>
        <dbReference type="Proteomes" id="UP000214355"/>
    </source>
</evidence>
<keyword evidence="1" id="KW-1003">Cell membrane</keyword>
<evidence type="ECO:0000256" key="2">
    <source>
        <dbReference type="ARBA" id="ARBA00022729"/>
    </source>
</evidence>
<dbReference type="RefSeq" id="WP_157672888.1">
    <property type="nucleotide sequence ID" value="NZ_LT629804.1"/>
</dbReference>
<keyword evidence="3" id="KW-0472">Membrane</keyword>
<evidence type="ECO:0000256" key="3">
    <source>
        <dbReference type="ARBA" id="ARBA00023136"/>
    </source>
</evidence>
<feature type="region of interest" description="Disordered" evidence="6">
    <location>
        <begin position="148"/>
        <end position="176"/>
    </location>
</feature>
<dbReference type="Pfam" id="PF14041">
    <property type="entry name" value="Lipoprotein_21"/>
    <property type="match status" value="1"/>
</dbReference>
<dbReference type="OrthoDB" id="3254867at2"/>
<evidence type="ECO:0000256" key="1">
    <source>
        <dbReference type="ARBA" id="ARBA00022475"/>
    </source>
</evidence>
<gene>
    <name evidence="8" type="ORF">SAMN04489737_0786</name>
</gene>
<evidence type="ECO:0000313" key="8">
    <source>
        <dbReference type="EMBL" id="SDU79206.1"/>
    </source>
</evidence>
<keyword evidence="4" id="KW-0564">Palmitate</keyword>
<evidence type="ECO:0000256" key="4">
    <source>
        <dbReference type="ARBA" id="ARBA00023139"/>
    </source>
</evidence>
<feature type="chain" id="PRO_5009279312" evidence="7">
    <location>
        <begin position="28"/>
        <end position="176"/>
    </location>
</feature>
<reference evidence="9" key="1">
    <citation type="submission" date="2016-10" db="EMBL/GenBank/DDBJ databases">
        <authorList>
            <person name="Varghese N."/>
            <person name="Submissions S."/>
        </authorList>
    </citation>
    <scope>NUCLEOTIDE SEQUENCE [LARGE SCALE GENOMIC DNA]</scope>
    <source>
        <strain evidence="9">DSM 10002</strain>
    </source>
</reference>
<keyword evidence="9" id="KW-1185">Reference proteome</keyword>
<keyword evidence="5 8" id="KW-0449">Lipoprotein</keyword>
<organism evidence="8 9">
    <name type="scientific">Arcanobacterium phocae</name>
    <dbReference type="NCBI Taxonomy" id="131112"/>
    <lineage>
        <taxon>Bacteria</taxon>
        <taxon>Bacillati</taxon>
        <taxon>Actinomycetota</taxon>
        <taxon>Actinomycetes</taxon>
        <taxon>Actinomycetales</taxon>
        <taxon>Actinomycetaceae</taxon>
        <taxon>Arcanobacterium</taxon>
    </lineage>
</organism>
<dbReference type="EMBL" id="LT629804">
    <property type="protein sequence ID" value="SDU79206.1"/>
    <property type="molecule type" value="Genomic_DNA"/>
</dbReference>
<keyword evidence="2 7" id="KW-0732">Signal</keyword>
<dbReference type="Proteomes" id="UP000214355">
    <property type="component" value="Chromosome I"/>
</dbReference>
<protein>
    <submittedName>
        <fullName evidence="8">LppP/LprE lipoprotein</fullName>
    </submittedName>
</protein>
<evidence type="ECO:0000256" key="5">
    <source>
        <dbReference type="ARBA" id="ARBA00023288"/>
    </source>
</evidence>
<accession>A0A1H2LFM5</accession>
<dbReference type="PROSITE" id="PS51257">
    <property type="entry name" value="PROKAR_LIPOPROTEIN"/>
    <property type="match status" value="1"/>
</dbReference>
<dbReference type="GeneID" id="65344524"/>